<accession>A0A0D2M625</accession>
<dbReference type="EMBL" id="KK102027">
    <property type="protein sequence ID" value="KIY98899.1"/>
    <property type="molecule type" value="Genomic_DNA"/>
</dbReference>
<reference evidence="4 5" key="1">
    <citation type="journal article" date="2013" name="BMC Genomics">
        <title>Reconstruction of the lipid metabolism for the microalga Monoraphidium neglectum from its genome sequence reveals characteristics suitable for biofuel production.</title>
        <authorList>
            <person name="Bogen C."/>
            <person name="Al-Dilaimi A."/>
            <person name="Albersmeier A."/>
            <person name="Wichmann J."/>
            <person name="Grundmann M."/>
            <person name="Rupp O."/>
            <person name="Lauersen K.J."/>
            <person name="Blifernez-Klassen O."/>
            <person name="Kalinowski J."/>
            <person name="Goesmann A."/>
            <person name="Mussgnug J.H."/>
            <person name="Kruse O."/>
        </authorList>
    </citation>
    <scope>NUCLEOTIDE SEQUENCE [LARGE SCALE GENOMIC DNA]</scope>
    <source>
        <strain evidence="4 5">SAG 48.87</strain>
    </source>
</reference>
<protein>
    <recommendedName>
        <fullName evidence="3">CBS domain-containing protein</fullName>
    </recommendedName>
</protein>
<dbReference type="OrthoDB" id="418595at2759"/>
<evidence type="ECO:0000256" key="2">
    <source>
        <dbReference type="PROSITE-ProRule" id="PRU00703"/>
    </source>
</evidence>
<dbReference type="PANTHER" id="PTHR43080:SF2">
    <property type="entry name" value="CBS DOMAIN-CONTAINING PROTEIN"/>
    <property type="match status" value="1"/>
</dbReference>
<dbReference type="RefSeq" id="XP_013897919.1">
    <property type="nucleotide sequence ID" value="XM_014042465.1"/>
</dbReference>
<dbReference type="KEGG" id="mng:MNEG_9066"/>
<evidence type="ECO:0000256" key="1">
    <source>
        <dbReference type="ARBA" id="ARBA00023122"/>
    </source>
</evidence>
<gene>
    <name evidence="4" type="ORF">MNEG_9066</name>
</gene>
<evidence type="ECO:0000313" key="5">
    <source>
        <dbReference type="Proteomes" id="UP000054498"/>
    </source>
</evidence>
<dbReference type="Gene3D" id="3.10.580.10">
    <property type="entry name" value="CBS-domain"/>
    <property type="match status" value="1"/>
</dbReference>
<keyword evidence="5" id="KW-1185">Reference proteome</keyword>
<dbReference type="InterPro" id="IPR051257">
    <property type="entry name" value="Diverse_CBS-Domain"/>
</dbReference>
<evidence type="ECO:0000313" key="4">
    <source>
        <dbReference type="EMBL" id="KIY98899.1"/>
    </source>
</evidence>
<dbReference type="PROSITE" id="PS51371">
    <property type="entry name" value="CBS"/>
    <property type="match status" value="1"/>
</dbReference>
<keyword evidence="1 2" id="KW-0129">CBS domain</keyword>
<feature type="domain" description="CBS" evidence="3">
    <location>
        <begin position="21"/>
        <end position="77"/>
    </location>
</feature>
<dbReference type="AlphaFoldDB" id="A0A0D2M625"/>
<dbReference type="InterPro" id="IPR046342">
    <property type="entry name" value="CBS_dom_sf"/>
</dbReference>
<organism evidence="4 5">
    <name type="scientific">Monoraphidium neglectum</name>
    <dbReference type="NCBI Taxonomy" id="145388"/>
    <lineage>
        <taxon>Eukaryota</taxon>
        <taxon>Viridiplantae</taxon>
        <taxon>Chlorophyta</taxon>
        <taxon>core chlorophytes</taxon>
        <taxon>Chlorophyceae</taxon>
        <taxon>CS clade</taxon>
        <taxon>Sphaeropleales</taxon>
        <taxon>Selenastraceae</taxon>
        <taxon>Monoraphidium</taxon>
    </lineage>
</organism>
<proteinExistence type="predicted"/>
<dbReference type="SMART" id="SM00116">
    <property type="entry name" value="CBS"/>
    <property type="match status" value="1"/>
</dbReference>
<dbReference type="Proteomes" id="UP000054498">
    <property type="component" value="Unassembled WGS sequence"/>
</dbReference>
<dbReference type="Pfam" id="PF00571">
    <property type="entry name" value="CBS"/>
    <property type="match status" value="1"/>
</dbReference>
<evidence type="ECO:0000259" key="3">
    <source>
        <dbReference type="PROSITE" id="PS51371"/>
    </source>
</evidence>
<sequence>MSTNPRPPPPGNPTAQVSEAMAKDGLVSATPSTPMSDAARLMLKNDVNLLPVTEDGRVVGIVTRHDVLRGLYSSHSPYLE</sequence>
<dbReference type="GeneID" id="25741941"/>
<name>A0A0D2M625_9CHLO</name>
<dbReference type="SUPFAM" id="SSF54631">
    <property type="entry name" value="CBS-domain pair"/>
    <property type="match status" value="1"/>
</dbReference>
<dbReference type="PANTHER" id="PTHR43080">
    <property type="entry name" value="CBS DOMAIN-CONTAINING PROTEIN CBSX3, MITOCHONDRIAL"/>
    <property type="match status" value="1"/>
</dbReference>
<dbReference type="InterPro" id="IPR000644">
    <property type="entry name" value="CBS_dom"/>
</dbReference>